<accession>A0ABM5X2Z5</accession>
<dbReference type="SUPFAM" id="SSF55073">
    <property type="entry name" value="Nucleotide cyclase"/>
    <property type="match status" value="1"/>
</dbReference>
<evidence type="ECO:0000256" key="4">
    <source>
        <dbReference type="ARBA" id="ARBA00022989"/>
    </source>
</evidence>
<evidence type="ECO:0000313" key="9">
    <source>
        <dbReference type="Proteomes" id="UP000060071"/>
    </source>
</evidence>
<dbReference type="InterPro" id="IPR043128">
    <property type="entry name" value="Rev_trsase/Diguanyl_cyclase"/>
</dbReference>
<keyword evidence="4 6" id="KW-1133">Transmembrane helix</keyword>
<evidence type="ECO:0000256" key="6">
    <source>
        <dbReference type="SAM" id="Phobius"/>
    </source>
</evidence>
<proteinExistence type="predicted"/>
<keyword evidence="3 6" id="KW-0812">Transmembrane</keyword>
<evidence type="ECO:0000256" key="2">
    <source>
        <dbReference type="ARBA" id="ARBA00022475"/>
    </source>
</evidence>
<dbReference type="InterPro" id="IPR033479">
    <property type="entry name" value="dCache_1"/>
</dbReference>
<feature type="domain" description="GGDEF" evidence="7">
    <location>
        <begin position="410"/>
        <end position="544"/>
    </location>
</feature>
<dbReference type="SMART" id="SM00267">
    <property type="entry name" value="GGDEF"/>
    <property type="match status" value="1"/>
</dbReference>
<evidence type="ECO:0000256" key="3">
    <source>
        <dbReference type="ARBA" id="ARBA00022692"/>
    </source>
</evidence>
<dbReference type="InterPro" id="IPR050469">
    <property type="entry name" value="Diguanylate_Cyclase"/>
</dbReference>
<name>A0ABM5X2Z5_9DEIO</name>
<dbReference type="Pfam" id="PF02743">
    <property type="entry name" value="dCache_1"/>
    <property type="match status" value="1"/>
</dbReference>
<dbReference type="Gene3D" id="3.30.450.20">
    <property type="entry name" value="PAS domain"/>
    <property type="match status" value="2"/>
</dbReference>
<keyword evidence="9" id="KW-1185">Reference proteome</keyword>
<protein>
    <recommendedName>
        <fullName evidence="7">GGDEF domain-containing protein</fullName>
    </recommendedName>
</protein>
<gene>
    <name evidence="8" type="ORF">AUC44_03190</name>
</gene>
<dbReference type="Pfam" id="PF00990">
    <property type="entry name" value="GGDEF"/>
    <property type="match status" value="1"/>
</dbReference>
<keyword evidence="5 6" id="KW-0472">Membrane</keyword>
<dbReference type="Proteomes" id="UP000060071">
    <property type="component" value="Chromosome"/>
</dbReference>
<evidence type="ECO:0000256" key="1">
    <source>
        <dbReference type="ARBA" id="ARBA00004651"/>
    </source>
</evidence>
<dbReference type="CDD" id="cd01949">
    <property type="entry name" value="GGDEF"/>
    <property type="match status" value="1"/>
</dbReference>
<dbReference type="Gene3D" id="3.30.70.270">
    <property type="match status" value="1"/>
</dbReference>
<evidence type="ECO:0000259" key="7">
    <source>
        <dbReference type="PROSITE" id="PS50887"/>
    </source>
</evidence>
<dbReference type="RefSeq" id="WP_062157368.1">
    <property type="nucleotide sequence ID" value="NZ_CP013910.1"/>
</dbReference>
<evidence type="ECO:0000313" key="8">
    <source>
        <dbReference type="EMBL" id="ALW88027.1"/>
    </source>
</evidence>
<comment type="subcellular location">
    <subcellularLocation>
        <location evidence="1">Cell membrane</location>
        <topology evidence="1">Multi-pass membrane protein</topology>
    </subcellularLocation>
</comment>
<evidence type="ECO:0000256" key="5">
    <source>
        <dbReference type="ARBA" id="ARBA00023136"/>
    </source>
</evidence>
<keyword evidence="2" id="KW-1003">Cell membrane</keyword>
<dbReference type="PANTHER" id="PTHR45138:SF24">
    <property type="entry name" value="DIGUANYLATE CYCLASE DGCC-RELATED"/>
    <property type="match status" value="1"/>
</dbReference>
<sequence length="552" mass="59444">MRFRLSSAVPHRPARAVSLRRAARLPLQTRVWLLLALLITQGLTLLVALLGQQELSERALRAQTQGSLEQLVRVTADNVRGYLRAAAQIVQVNRANVQSGLLSADDPSGLLMNFHALLDSVPQLNGMLVGHADGRFTFLRRDGAEDRARYARVIEVSPARQVTTTFFDERRRPTAQSAAPSDYDPRTRPWYRAAAQQPGTTIWTAPYVFASSQQPGLTVAAGTTGVGGLVVVGADVQLRQLSSLLRGLQISARGRAFVTDASGHAIASSRAWPVQVEGRVPLLREVADPALRALLDQRSRLTPPAGTHWFQVGAQAYGVVLRPIEVQPGVTWTVGVYAPTADFAGPPQRQPLGFVLLVSLTGSLLAWLLVLRATRPIEALQRQATTDPLTGLPNRASFLAQLEDSQRAAAPLGVAIFDLDGFKAVNDTFGHHAGDEVLHAVGARMLAALRAGDTLGRLGGDEFALLVQAPSREEMRLRVEGVLHAITSHPVTVDGAAHDLNATAGLAFCEPGEPTTPGQLLGRADSALIRGKRRGKGRVWIDGEVTMPTLFR</sequence>
<dbReference type="InterPro" id="IPR000160">
    <property type="entry name" value="GGDEF_dom"/>
</dbReference>
<reference evidence="8 9" key="1">
    <citation type="submission" date="2015-12" db="EMBL/GenBank/DDBJ databases">
        <authorList>
            <person name="Kim M.K."/>
            <person name="Srinivasan S."/>
            <person name="Lee J.-J."/>
            <person name="Kim K."/>
        </authorList>
    </citation>
    <scope>NUCLEOTIDE SEQUENCE [LARGE SCALE GENOMIC DNA]</scope>
    <source>
        <strain evidence="8 9">BM2</strain>
    </source>
</reference>
<feature type="transmembrane region" description="Helical" evidence="6">
    <location>
        <begin position="31"/>
        <end position="51"/>
    </location>
</feature>
<dbReference type="NCBIfam" id="TIGR00254">
    <property type="entry name" value="GGDEF"/>
    <property type="match status" value="1"/>
</dbReference>
<organism evidence="8 9">
    <name type="scientific">Deinococcus actinosclerus</name>
    <dbReference type="NCBI Taxonomy" id="1768108"/>
    <lineage>
        <taxon>Bacteria</taxon>
        <taxon>Thermotogati</taxon>
        <taxon>Deinococcota</taxon>
        <taxon>Deinococci</taxon>
        <taxon>Deinococcales</taxon>
        <taxon>Deinococcaceae</taxon>
        <taxon>Deinococcus</taxon>
    </lineage>
</organism>
<dbReference type="EMBL" id="CP013910">
    <property type="protein sequence ID" value="ALW88027.1"/>
    <property type="molecule type" value="Genomic_DNA"/>
</dbReference>
<dbReference type="InterPro" id="IPR029787">
    <property type="entry name" value="Nucleotide_cyclase"/>
</dbReference>
<dbReference type="PANTHER" id="PTHR45138">
    <property type="entry name" value="REGULATORY COMPONENTS OF SENSORY TRANSDUCTION SYSTEM"/>
    <property type="match status" value="1"/>
</dbReference>
<dbReference type="PROSITE" id="PS50887">
    <property type="entry name" value="GGDEF"/>
    <property type="match status" value="1"/>
</dbReference>